<dbReference type="AlphaFoldDB" id="A0A3E3E9E8"/>
<proteinExistence type="predicted"/>
<feature type="transmembrane region" description="Helical" evidence="1">
    <location>
        <begin position="36"/>
        <end position="54"/>
    </location>
</feature>
<comment type="caution">
    <text evidence="2">The sequence shown here is derived from an EMBL/GenBank/DDBJ whole genome shotgun (WGS) entry which is preliminary data.</text>
</comment>
<evidence type="ECO:0000256" key="1">
    <source>
        <dbReference type="SAM" id="Phobius"/>
    </source>
</evidence>
<dbReference type="RefSeq" id="WP_117582587.1">
    <property type="nucleotide sequence ID" value="NZ_QUSL01000049.1"/>
</dbReference>
<accession>A0A3E3E9E8</accession>
<dbReference type="Proteomes" id="UP000261032">
    <property type="component" value="Unassembled WGS sequence"/>
</dbReference>
<evidence type="ECO:0000313" key="3">
    <source>
        <dbReference type="Proteomes" id="UP000261032"/>
    </source>
</evidence>
<name>A0A3E3E9E8_9FIRM</name>
<feature type="transmembrane region" description="Helical" evidence="1">
    <location>
        <begin position="12"/>
        <end position="30"/>
    </location>
</feature>
<keyword evidence="1" id="KW-1133">Transmembrane helix</keyword>
<reference evidence="2 3" key="1">
    <citation type="submission" date="2018-08" db="EMBL/GenBank/DDBJ databases">
        <title>A genome reference for cultivated species of the human gut microbiota.</title>
        <authorList>
            <person name="Zou Y."/>
            <person name="Xue W."/>
            <person name="Luo G."/>
        </authorList>
    </citation>
    <scope>NUCLEOTIDE SEQUENCE [LARGE SCALE GENOMIC DNA]</scope>
    <source>
        <strain evidence="2 3">OM06-4</strain>
    </source>
</reference>
<gene>
    <name evidence="2" type="ORF">DXB93_17460</name>
</gene>
<evidence type="ECO:0000313" key="2">
    <source>
        <dbReference type="EMBL" id="RGD78140.1"/>
    </source>
</evidence>
<dbReference type="EMBL" id="QUSL01000049">
    <property type="protein sequence ID" value="RGD78140.1"/>
    <property type="molecule type" value="Genomic_DNA"/>
</dbReference>
<keyword evidence="1" id="KW-0472">Membrane</keyword>
<organism evidence="2 3">
    <name type="scientific">Thomasclavelia ramosa</name>
    <dbReference type="NCBI Taxonomy" id="1547"/>
    <lineage>
        <taxon>Bacteria</taxon>
        <taxon>Bacillati</taxon>
        <taxon>Bacillota</taxon>
        <taxon>Erysipelotrichia</taxon>
        <taxon>Erysipelotrichales</taxon>
        <taxon>Coprobacillaceae</taxon>
        <taxon>Thomasclavelia</taxon>
    </lineage>
</organism>
<sequence>MKEKEFKIKLNPAILYFEIFYMVYVVYLFIIGQMVPAIVCAICGLLIIAYFSLWRPYKYTINRRTLIINRRVGKDKEINIMTCETICDPVPKMTKLITNPRALEIYAENKKRFVVTPKDRMGFIEAIVAANKRIHVQCTEYAATHRSYEKKRKRALKEEAKKANMDAE</sequence>
<keyword evidence="1" id="KW-0812">Transmembrane</keyword>
<protein>
    <submittedName>
        <fullName evidence="2">Uncharacterized protein</fullName>
    </submittedName>
</protein>